<evidence type="ECO:0000256" key="1">
    <source>
        <dbReference type="ARBA" id="ARBA00004903"/>
    </source>
</evidence>
<name>A0A6L8W506_9PROT</name>
<dbReference type="Pfam" id="PF00186">
    <property type="entry name" value="DHFR_1"/>
    <property type="match status" value="1"/>
</dbReference>
<dbReference type="AlphaFoldDB" id="A0A6L8W506"/>
<evidence type="ECO:0000256" key="3">
    <source>
        <dbReference type="ARBA" id="ARBA00012856"/>
    </source>
</evidence>
<dbReference type="PANTHER" id="PTHR48069:SF3">
    <property type="entry name" value="DIHYDROFOLATE REDUCTASE"/>
    <property type="match status" value="1"/>
</dbReference>
<dbReference type="Proteomes" id="UP000476030">
    <property type="component" value="Unassembled WGS sequence"/>
</dbReference>
<evidence type="ECO:0000259" key="10">
    <source>
        <dbReference type="PROSITE" id="PS51330"/>
    </source>
</evidence>
<dbReference type="InterPro" id="IPR001796">
    <property type="entry name" value="DHFR_dom"/>
</dbReference>
<dbReference type="FunFam" id="3.40.430.10:FF:000001">
    <property type="entry name" value="Dihydrofolate reductase"/>
    <property type="match status" value="1"/>
</dbReference>
<dbReference type="InterPro" id="IPR017925">
    <property type="entry name" value="DHFR_CS"/>
</dbReference>
<dbReference type="InterPro" id="IPR024072">
    <property type="entry name" value="DHFR-like_dom_sf"/>
</dbReference>
<dbReference type="GO" id="GO:0046654">
    <property type="term" value="P:tetrahydrofolate biosynthetic process"/>
    <property type="evidence" value="ECO:0007669"/>
    <property type="project" value="UniProtKB-UniPathway"/>
</dbReference>
<protein>
    <recommendedName>
        <fullName evidence="3 8">Dihydrofolate reductase</fullName>
        <ecNumber evidence="3 8">1.5.1.3</ecNumber>
    </recommendedName>
</protein>
<dbReference type="GO" id="GO:0070401">
    <property type="term" value="F:NADP+ binding"/>
    <property type="evidence" value="ECO:0007669"/>
    <property type="project" value="UniProtKB-ARBA"/>
</dbReference>
<evidence type="ECO:0000313" key="12">
    <source>
        <dbReference type="Proteomes" id="UP000476030"/>
    </source>
</evidence>
<dbReference type="UniPathway" id="UPA00077">
    <property type="reaction ID" value="UER00158"/>
</dbReference>
<dbReference type="PIRSF" id="PIRSF000194">
    <property type="entry name" value="DHFR"/>
    <property type="match status" value="1"/>
</dbReference>
<dbReference type="GO" id="GO:0046655">
    <property type="term" value="P:folic acid metabolic process"/>
    <property type="evidence" value="ECO:0007669"/>
    <property type="project" value="TreeGrafter"/>
</dbReference>
<dbReference type="Gene3D" id="3.40.430.10">
    <property type="entry name" value="Dihydrofolate Reductase, subunit A"/>
    <property type="match status" value="1"/>
</dbReference>
<comment type="catalytic activity">
    <reaction evidence="8">
        <text>(6S)-5,6,7,8-tetrahydrofolate + NADP(+) = 7,8-dihydrofolate + NADPH + H(+)</text>
        <dbReference type="Rhea" id="RHEA:15009"/>
        <dbReference type="ChEBI" id="CHEBI:15378"/>
        <dbReference type="ChEBI" id="CHEBI:57451"/>
        <dbReference type="ChEBI" id="CHEBI:57453"/>
        <dbReference type="ChEBI" id="CHEBI:57783"/>
        <dbReference type="ChEBI" id="CHEBI:58349"/>
        <dbReference type="EC" id="1.5.1.3"/>
    </reaction>
</comment>
<comment type="similarity">
    <text evidence="2 8 9">Belongs to the dihydrofolate reductase family.</text>
</comment>
<organism evidence="11 12">
    <name type="scientific">Sneathiella litorea</name>
    <dbReference type="NCBI Taxonomy" id="2606216"/>
    <lineage>
        <taxon>Bacteria</taxon>
        <taxon>Pseudomonadati</taxon>
        <taxon>Pseudomonadota</taxon>
        <taxon>Alphaproteobacteria</taxon>
        <taxon>Sneathiellales</taxon>
        <taxon>Sneathiellaceae</taxon>
        <taxon>Sneathiella</taxon>
    </lineage>
</organism>
<evidence type="ECO:0000256" key="6">
    <source>
        <dbReference type="ARBA" id="ARBA00023002"/>
    </source>
</evidence>
<dbReference type="InterPro" id="IPR012259">
    <property type="entry name" value="DHFR"/>
</dbReference>
<reference evidence="11 12" key="1">
    <citation type="submission" date="2019-12" db="EMBL/GenBank/DDBJ databases">
        <title>Snethiella sp. nov. sp. isolated from sea sand.</title>
        <authorList>
            <person name="Kim J."/>
            <person name="Jeong S.E."/>
            <person name="Jung H.S."/>
            <person name="Jeon C.O."/>
        </authorList>
    </citation>
    <scope>NUCLEOTIDE SEQUENCE [LARGE SCALE GENOMIC DNA]</scope>
    <source>
        <strain evidence="11 12">DP05</strain>
    </source>
</reference>
<proteinExistence type="inferred from homology"/>
<dbReference type="GO" id="GO:0006730">
    <property type="term" value="P:one-carbon metabolic process"/>
    <property type="evidence" value="ECO:0007669"/>
    <property type="project" value="UniProtKB-KW"/>
</dbReference>
<accession>A0A6L8W506</accession>
<keyword evidence="4 8" id="KW-0554">One-carbon metabolism</keyword>
<dbReference type="CDD" id="cd00209">
    <property type="entry name" value="DHFR"/>
    <property type="match status" value="1"/>
</dbReference>
<dbReference type="EC" id="1.5.1.3" evidence="3 8"/>
<feature type="domain" description="DHFR" evidence="10">
    <location>
        <begin position="5"/>
        <end position="169"/>
    </location>
</feature>
<dbReference type="GO" id="GO:0004146">
    <property type="term" value="F:dihydrofolate reductase activity"/>
    <property type="evidence" value="ECO:0007669"/>
    <property type="project" value="UniProtKB-EC"/>
</dbReference>
<sequence>MPEILLSAMVAVSDNQVIGKDNSLPWRLSNDLKWFKKTTMGKPVIMGRKTYQSLPGLLPGRPHIVITRDRHFTAKGAVVVNSLEDALIAGESAARQIDANEMVIIGGAEIYHLALSKLDRVYLTRVHATIEGDTFFPELDPSQWVELSCDFYNKSDKDMFDHSFVLLERKRT</sequence>
<gene>
    <name evidence="11" type="ORF">GQE98_05855</name>
</gene>
<dbReference type="PRINTS" id="PR00070">
    <property type="entry name" value="DHFR"/>
</dbReference>
<dbReference type="RefSeq" id="WP_161314682.1">
    <property type="nucleotide sequence ID" value="NZ_WTUW01000001.1"/>
</dbReference>
<dbReference type="SUPFAM" id="SSF53597">
    <property type="entry name" value="Dihydrofolate reductase-like"/>
    <property type="match status" value="1"/>
</dbReference>
<comment type="function">
    <text evidence="7 8">Key enzyme in folate metabolism. Catalyzes an essential reaction for de novo glycine and purine synthesis, and for DNA precursor synthesis.</text>
</comment>
<evidence type="ECO:0000256" key="7">
    <source>
        <dbReference type="ARBA" id="ARBA00025067"/>
    </source>
</evidence>
<comment type="caution">
    <text evidence="11">The sequence shown here is derived from an EMBL/GenBank/DDBJ whole genome shotgun (WGS) entry which is preliminary data.</text>
</comment>
<dbReference type="PROSITE" id="PS51330">
    <property type="entry name" value="DHFR_2"/>
    <property type="match status" value="1"/>
</dbReference>
<dbReference type="PANTHER" id="PTHR48069">
    <property type="entry name" value="DIHYDROFOLATE REDUCTASE"/>
    <property type="match status" value="1"/>
</dbReference>
<evidence type="ECO:0000313" key="11">
    <source>
        <dbReference type="EMBL" id="MZR30158.1"/>
    </source>
</evidence>
<comment type="pathway">
    <text evidence="1 8">Cofactor biosynthesis; tetrahydrofolate biosynthesis; 5,6,7,8-tetrahydrofolate from 7,8-dihydrofolate: step 1/1.</text>
</comment>
<keyword evidence="12" id="KW-1185">Reference proteome</keyword>
<evidence type="ECO:0000256" key="2">
    <source>
        <dbReference type="ARBA" id="ARBA00009539"/>
    </source>
</evidence>
<dbReference type="GO" id="GO:0005829">
    <property type="term" value="C:cytosol"/>
    <property type="evidence" value="ECO:0007669"/>
    <property type="project" value="TreeGrafter"/>
</dbReference>
<dbReference type="EMBL" id="WTUW01000001">
    <property type="protein sequence ID" value="MZR30158.1"/>
    <property type="molecule type" value="Genomic_DNA"/>
</dbReference>
<keyword evidence="6 8" id="KW-0560">Oxidoreductase</keyword>
<evidence type="ECO:0000256" key="4">
    <source>
        <dbReference type="ARBA" id="ARBA00022563"/>
    </source>
</evidence>
<dbReference type="PROSITE" id="PS00075">
    <property type="entry name" value="DHFR_1"/>
    <property type="match status" value="1"/>
</dbReference>
<evidence type="ECO:0000256" key="5">
    <source>
        <dbReference type="ARBA" id="ARBA00022857"/>
    </source>
</evidence>
<evidence type="ECO:0000256" key="8">
    <source>
        <dbReference type="PIRNR" id="PIRNR000194"/>
    </source>
</evidence>
<dbReference type="GO" id="GO:0046452">
    <property type="term" value="P:dihydrofolate metabolic process"/>
    <property type="evidence" value="ECO:0007669"/>
    <property type="project" value="TreeGrafter"/>
</dbReference>
<evidence type="ECO:0000256" key="9">
    <source>
        <dbReference type="RuleBase" id="RU004474"/>
    </source>
</evidence>
<keyword evidence="5 8" id="KW-0521">NADP</keyword>